<feature type="non-terminal residue" evidence="2">
    <location>
        <position position="1"/>
    </location>
</feature>
<accession>T1AYM2</accession>
<dbReference type="EMBL" id="AUZZ01001854">
    <property type="protein sequence ID" value="EQD62632.1"/>
    <property type="molecule type" value="Genomic_DNA"/>
</dbReference>
<evidence type="ECO:0000313" key="2">
    <source>
        <dbReference type="EMBL" id="EQD62632.1"/>
    </source>
</evidence>
<proteinExistence type="predicted"/>
<gene>
    <name evidence="2" type="ORF">B2A_02730</name>
</gene>
<feature type="compositionally biased region" description="Polar residues" evidence="1">
    <location>
        <begin position="74"/>
        <end position="83"/>
    </location>
</feature>
<reference evidence="2" key="1">
    <citation type="submission" date="2013-08" db="EMBL/GenBank/DDBJ databases">
        <authorList>
            <person name="Mendez C."/>
            <person name="Richter M."/>
            <person name="Ferrer M."/>
            <person name="Sanchez J."/>
        </authorList>
    </citation>
    <scope>NUCLEOTIDE SEQUENCE</scope>
</reference>
<protein>
    <submittedName>
        <fullName evidence="2">Secreted protein</fullName>
    </submittedName>
</protein>
<organism evidence="2">
    <name type="scientific">mine drainage metagenome</name>
    <dbReference type="NCBI Taxonomy" id="410659"/>
    <lineage>
        <taxon>unclassified sequences</taxon>
        <taxon>metagenomes</taxon>
        <taxon>ecological metagenomes</taxon>
    </lineage>
</organism>
<dbReference type="AlphaFoldDB" id="T1AYM2"/>
<name>T1AYM2_9ZZZZ</name>
<evidence type="ECO:0000256" key="1">
    <source>
        <dbReference type="SAM" id="MobiDB-lite"/>
    </source>
</evidence>
<feature type="region of interest" description="Disordered" evidence="1">
    <location>
        <begin position="58"/>
        <end position="93"/>
    </location>
</feature>
<reference evidence="2" key="2">
    <citation type="journal article" date="2014" name="ISME J.">
        <title>Microbial stratification in low pH oxic and suboxic macroscopic growths along an acid mine drainage.</title>
        <authorList>
            <person name="Mendez-Garcia C."/>
            <person name="Mesa V."/>
            <person name="Sprenger R.R."/>
            <person name="Richter M."/>
            <person name="Diez M.S."/>
            <person name="Solano J."/>
            <person name="Bargiela R."/>
            <person name="Golyshina O.V."/>
            <person name="Manteca A."/>
            <person name="Ramos J.L."/>
            <person name="Gallego J.R."/>
            <person name="Llorente I."/>
            <person name="Martins Dos Santos V.A."/>
            <person name="Jensen O.N."/>
            <person name="Pelaez A.I."/>
            <person name="Sanchez J."/>
            <person name="Ferrer M."/>
        </authorList>
    </citation>
    <scope>NUCLEOTIDE SEQUENCE</scope>
</reference>
<comment type="caution">
    <text evidence="2">The sequence shown here is derived from an EMBL/GenBank/DDBJ whole genome shotgun (WGS) entry which is preliminary data.</text>
</comment>
<sequence length="93" mass="9759">VPMERTATLMESLLAAPVSTAFVALAQKRFADGLQSSGLDEAMGSALRAEAVLCGDETVHPGKGKPTAGESPDCASSQVSTVANLWRRERSLR</sequence>